<evidence type="ECO:0000313" key="3">
    <source>
        <dbReference type="Proteomes" id="UP000002051"/>
    </source>
</evidence>
<evidence type="ECO:0000313" key="1">
    <source>
        <dbReference type="EMBL" id="KEH44188.1"/>
    </source>
</evidence>
<accession>A0A072VRW3</accession>
<organism evidence="1 3">
    <name type="scientific">Medicago truncatula</name>
    <name type="common">Barrel medic</name>
    <name type="synonym">Medicago tribuloides</name>
    <dbReference type="NCBI Taxonomy" id="3880"/>
    <lineage>
        <taxon>Eukaryota</taxon>
        <taxon>Viridiplantae</taxon>
        <taxon>Streptophyta</taxon>
        <taxon>Embryophyta</taxon>
        <taxon>Tracheophyta</taxon>
        <taxon>Spermatophyta</taxon>
        <taxon>Magnoliopsida</taxon>
        <taxon>eudicotyledons</taxon>
        <taxon>Gunneridae</taxon>
        <taxon>Pentapetalae</taxon>
        <taxon>rosids</taxon>
        <taxon>fabids</taxon>
        <taxon>Fabales</taxon>
        <taxon>Fabaceae</taxon>
        <taxon>Papilionoideae</taxon>
        <taxon>50 kb inversion clade</taxon>
        <taxon>NPAAA clade</taxon>
        <taxon>Hologalegina</taxon>
        <taxon>IRL clade</taxon>
        <taxon>Trifolieae</taxon>
        <taxon>Medicago</taxon>
    </lineage>
</organism>
<gene>
    <name evidence="1" type="ordered locus">MTR_1g109570</name>
</gene>
<dbReference type="EnsemblPlants" id="KEH44188">
    <property type="protein sequence ID" value="KEH44188"/>
    <property type="gene ID" value="MTR_1g109570"/>
</dbReference>
<dbReference type="EMBL" id="CM001217">
    <property type="protein sequence ID" value="KEH44188.1"/>
    <property type="molecule type" value="Genomic_DNA"/>
</dbReference>
<reference evidence="1 3" key="2">
    <citation type="journal article" date="2014" name="BMC Genomics">
        <title>An improved genome release (version Mt4.0) for the model legume Medicago truncatula.</title>
        <authorList>
            <person name="Tang H."/>
            <person name="Krishnakumar V."/>
            <person name="Bidwell S."/>
            <person name="Rosen B."/>
            <person name="Chan A."/>
            <person name="Zhou S."/>
            <person name="Gentzbittel L."/>
            <person name="Childs K.L."/>
            <person name="Yandell M."/>
            <person name="Gundlach H."/>
            <person name="Mayer K.F."/>
            <person name="Schwartz D.C."/>
            <person name="Town C.D."/>
        </authorList>
    </citation>
    <scope>GENOME REANNOTATION</scope>
    <source>
        <strain evidence="1">A17</strain>
        <strain evidence="2 3">cv. Jemalong A17</strain>
    </source>
</reference>
<name>A0A072VRW3_MEDTR</name>
<keyword evidence="3" id="KW-1185">Reference proteome</keyword>
<proteinExistence type="predicted"/>
<reference evidence="2" key="3">
    <citation type="submission" date="2015-04" db="UniProtKB">
        <authorList>
            <consortium name="EnsemblPlants"/>
        </authorList>
    </citation>
    <scope>IDENTIFICATION</scope>
    <source>
        <strain evidence="2">cv. Jemalong A17</strain>
    </source>
</reference>
<reference evidence="1 3" key="1">
    <citation type="journal article" date="2011" name="Nature">
        <title>The Medicago genome provides insight into the evolution of rhizobial symbioses.</title>
        <authorList>
            <person name="Young N.D."/>
            <person name="Debelle F."/>
            <person name="Oldroyd G.E."/>
            <person name="Geurts R."/>
            <person name="Cannon S.B."/>
            <person name="Udvardi M.K."/>
            <person name="Benedito V.A."/>
            <person name="Mayer K.F."/>
            <person name="Gouzy J."/>
            <person name="Schoof H."/>
            <person name="Van de Peer Y."/>
            <person name="Proost S."/>
            <person name="Cook D.R."/>
            <person name="Meyers B.C."/>
            <person name="Spannagl M."/>
            <person name="Cheung F."/>
            <person name="De Mita S."/>
            <person name="Krishnakumar V."/>
            <person name="Gundlach H."/>
            <person name="Zhou S."/>
            <person name="Mudge J."/>
            <person name="Bharti A.K."/>
            <person name="Murray J.D."/>
            <person name="Naoumkina M.A."/>
            <person name="Rosen B."/>
            <person name="Silverstein K.A."/>
            <person name="Tang H."/>
            <person name="Rombauts S."/>
            <person name="Zhao P.X."/>
            <person name="Zhou P."/>
            <person name="Barbe V."/>
            <person name="Bardou P."/>
            <person name="Bechner M."/>
            <person name="Bellec A."/>
            <person name="Berger A."/>
            <person name="Berges H."/>
            <person name="Bidwell S."/>
            <person name="Bisseling T."/>
            <person name="Choisne N."/>
            <person name="Couloux A."/>
            <person name="Denny R."/>
            <person name="Deshpande S."/>
            <person name="Dai X."/>
            <person name="Doyle J.J."/>
            <person name="Dudez A.M."/>
            <person name="Farmer A.D."/>
            <person name="Fouteau S."/>
            <person name="Franken C."/>
            <person name="Gibelin C."/>
            <person name="Gish J."/>
            <person name="Goldstein S."/>
            <person name="Gonzalez A.J."/>
            <person name="Green P.J."/>
            <person name="Hallab A."/>
            <person name="Hartog M."/>
            <person name="Hua A."/>
            <person name="Humphray S.J."/>
            <person name="Jeong D.H."/>
            <person name="Jing Y."/>
            <person name="Jocker A."/>
            <person name="Kenton S.M."/>
            <person name="Kim D.J."/>
            <person name="Klee K."/>
            <person name="Lai H."/>
            <person name="Lang C."/>
            <person name="Lin S."/>
            <person name="Macmil S.L."/>
            <person name="Magdelenat G."/>
            <person name="Matthews L."/>
            <person name="McCorrison J."/>
            <person name="Monaghan E.L."/>
            <person name="Mun J.H."/>
            <person name="Najar F.Z."/>
            <person name="Nicholson C."/>
            <person name="Noirot C."/>
            <person name="O'Bleness M."/>
            <person name="Paule C.R."/>
            <person name="Poulain J."/>
            <person name="Prion F."/>
            <person name="Qin B."/>
            <person name="Qu C."/>
            <person name="Retzel E.F."/>
            <person name="Riddle C."/>
            <person name="Sallet E."/>
            <person name="Samain S."/>
            <person name="Samson N."/>
            <person name="Sanders I."/>
            <person name="Saurat O."/>
            <person name="Scarpelli C."/>
            <person name="Schiex T."/>
            <person name="Segurens B."/>
            <person name="Severin A.J."/>
            <person name="Sherrier D.J."/>
            <person name="Shi R."/>
            <person name="Sims S."/>
            <person name="Singer S.R."/>
            <person name="Sinharoy S."/>
            <person name="Sterck L."/>
            <person name="Viollet A."/>
            <person name="Wang B.B."/>
            <person name="Wang K."/>
            <person name="Wang M."/>
            <person name="Wang X."/>
            <person name="Warfsmann J."/>
            <person name="Weissenbach J."/>
            <person name="White D.D."/>
            <person name="White J.D."/>
            <person name="Wiley G.B."/>
            <person name="Wincker P."/>
            <person name="Xing Y."/>
            <person name="Yang L."/>
            <person name="Yao Z."/>
            <person name="Ying F."/>
            <person name="Zhai J."/>
            <person name="Zhou L."/>
            <person name="Zuber A."/>
            <person name="Denarie J."/>
            <person name="Dixon R.A."/>
            <person name="May G.D."/>
            <person name="Schwartz D.C."/>
            <person name="Rogers J."/>
            <person name="Quetier F."/>
            <person name="Town C.D."/>
            <person name="Roe B.A."/>
        </authorList>
    </citation>
    <scope>NUCLEOTIDE SEQUENCE [LARGE SCALE GENOMIC DNA]</scope>
    <source>
        <strain evidence="1">A17</strain>
        <strain evidence="2 3">cv. Jemalong A17</strain>
    </source>
</reference>
<evidence type="ECO:0000313" key="2">
    <source>
        <dbReference type="EnsemblPlants" id="KEH44188"/>
    </source>
</evidence>
<dbReference type="HOGENOM" id="CLU_2362856_0_0_1"/>
<dbReference type="Proteomes" id="UP000002051">
    <property type="component" value="Unassembled WGS sequence"/>
</dbReference>
<protein>
    <submittedName>
        <fullName evidence="1 2">Uncharacterized protein</fullName>
    </submittedName>
</protein>
<dbReference type="AlphaFoldDB" id="A0A072VRW3"/>
<sequence length="96" mass="11323">MNGNSKGTWKTRKPTPLSIIECIKLIFCYCQHGRHGKNITLQEQEMAKLILYRSYSGLCYLTLLQMLLQKHCYNVQTLCQFFHCESSSRQQIEKIY</sequence>